<proteinExistence type="predicted"/>
<gene>
    <name evidence="4" type="ORF">ACFQY0_15780</name>
</gene>
<reference evidence="5" key="1">
    <citation type="journal article" date="2019" name="Int. J. Syst. Evol. Microbiol.">
        <title>The Global Catalogue of Microorganisms (GCM) 10K type strain sequencing project: providing services to taxonomists for standard genome sequencing and annotation.</title>
        <authorList>
            <consortium name="The Broad Institute Genomics Platform"/>
            <consortium name="The Broad Institute Genome Sequencing Center for Infectious Disease"/>
            <person name="Wu L."/>
            <person name="Ma J."/>
        </authorList>
    </citation>
    <scope>NUCLEOTIDE SEQUENCE [LARGE SCALE GENOMIC DNA]</scope>
    <source>
        <strain evidence="5">CGMCC 4.1467</strain>
    </source>
</reference>
<evidence type="ECO:0000256" key="2">
    <source>
        <dbReference type="SAM" id="Phobius"/>
    </source>
</evidence>
<dbReference type="RefSeq" id="WP_379714238.1">
    <property type="nucleotide sequence ID" value="NZ_JBHTBS010000008.1"/>
</dbReference>
<feature type="transmembrane region" description="Helical" evidence="2">
    <location>
        <begin position="15"/>
        <end position="37"/>
    </location>
</feature>
<organism evidence="4 5">
    <name type="scientific">Haloferula chungangensis</name>
    <dbReference type="NCBI Taxonomy" id="1048331"/>
    <lineage>
        <taxon>Bacteria</taxon>
        <taxon>Pseudomonadati</taxon>
        <taxon>Verrucomicrobiota</taxon>
        <taxon>Verrucomicrobiia</taxon>
        <taxon>Verrucomicrobiales</taxon>
        <taxon>Verrucomicrobiaceae</taxon>
        <taxon>Haloferula</taxon>
    </lineage>
</organism>
<name>A0ABW2L8E5_9BACT</name>
<dbReference type="Proteomes" id="UP001596472">
    <property type="component" value="Unassembled WGS sequence"/>
</dbReference>
<dbReference type="PANTHER" id="PTHR34351:SF1">
    <property type="entry name" value="SLR1927 PROTEIN"/>
    <property type="match status" value="1"/>
</dbReference>
<dbReference type="EMBL" id="JBHTBS010000008">
    <property type="protein sequence ID" value="MFC7338656.1"/>
    <property type="molecule type" value="Genomic_DNA"/>
</dbReference>
<feature type="transmembrane region" description="Helical" evidence="2">
    <location>
        <begin position="44"/>
        <end position="64"/>
    </location>
</feature>
<sequence>MSTAKSIHVPKNPEALVGFRSILYPFYFHGAAINHFLRRRIRPAGMGLLIIGMVVTCIAGGQAPKDANPIFMLLSFGMSLGILALLALPFRRARLEVVRDLPRYATAGEPVKLRYRVKNLAMLSLHHAWLTETPPDSRPRKASFLAAREPGGHTRNAFDRLFSYYCWNWLQDRRLAFNVGENDDPLQLKAGAVHTFFAEITPRRRGLIRLDDLRVLLPDPFGLYQRCMRVKAPSATLAVLPHRHRLPPFELPGSARFQPGGDATSRTTGPAGDFVGLREYRPGDPLRLIHWKSWARTGQPIVKELEDSYFPRHGLVLDTFPDPGDEDLFEDAVTVAASFVASVDTQECLIDLMFISGRERVVTAGRGVGRAETLLEVLAGVEVSAKPQFDSLRKLVFRHSEDLAGCLAILSGWSDERARLLNRIAAFGIEIAAIVVCHEPPPMPPPRVHFVRSSQLAKDLMRLPPNL</sequence>
<comment type="caution">
    <text evidence="4">The sequence shown here is derived from an EMBL/GenBank/DDBJ whole genome shotgun (WGS) entry which is preliminary data.</text>
</comment>
<evidence type="ECO:0000313" key="4">
    <source>
        <dbReference type="EMBL" id="MFC7338656.1"/>
    </source>
</evidence>
<dbReference type="PANTHER" id="PTHR34351">
    <property type="entry name" value="SLR1927 PROTEIN-RELATED"/>
    <property type="match status" value="1"/>
</dbReference>
<keyword evidence="5" id="KW-1185">Reference proteome</keyword>
<feature type="transmembrane region" description="Helical" evidence="2">
    <location>
        <begin position="70"/>
        <end position="90"/>
    </location>
</feature>
<evidence type="ECO:0000259" key="3">
    <source>
        <dbReference type="Pfam" id="PF01882"/>
    </source>
</evidence>
<dbReference type="Pfam" id="PF01882">
    <property type="entry name" value="DUF58"/>
    <property type="match status" value="1"/>
</dbReference>
<protein>
    <submittedName>
        <fullName evidence="4">DUF58 domain-containing protein</fullName>
    </submittedName>
</protein>
<evidence type="ECO:0000256" key="1">
    <source>
        <dbReference type="SAM" id="MobiDB-lite"/>
    </source>
</evidence>
<evidence type="ECO:0000313" key="5">
    <source>
        <dbReference type="Proteomes" id="UP001596472"/>
    </source>
</evidence>
<feature type="domain" description="DUF58" evidence="3">
    <location>
        <begin position="277"/>
        <end position="388"/>
    </location>
</feature>
<feature type="region of interest" description="Disordered" evidence="1">
    <location>
        <begin position="251"/>
        <end position="274"/>
    </location>
</feature>
<dbReference type="InterPro" id="IPR002881">
    <property type="entry name" value="DUF58"/>
</dbReference>
<keyword evidence="2" id="KW-1133">Transmembrane helix</keyword>
<keyword evidence="2" id="KW-0472">Membrane</keyword>
<accession>A0ABW2L8E5</accession>
<keyword evidence="2" id="KW-0812">Transmembrane</keyword>